<evidence type="ECO:0000256" key="1">
    <source>
        <dbReference type="SAM" id="Phobius"/>
    </source>
</evidence>
<reference evidence="2 3" key="1">
    <citation type="submission" date="2016-10" db="EMBL/GenBank/DDBJ databases">
        <authorList>
            <person name="de Groot N.N."/>
        </authorList>
    </citation>
    <scope>NUCLEOTIDE SEQUENCE [LARGE SCALE GENOMIC DNA]</scope>
    <source>
        <strain evidence="2 3">DSM 20117</strain>
    </source>
</reference>
<dbReference type="RefSeq" id="WP_074700570.1">
    <property type="nucleotide sequence ID" value="NZ_CP018863.1"/>
</dbReference>
<protein>
    <submittedName>
        <fullName evidence="2">Uncharacterized protein</fullName>
    </submittedName>
</protein>
<keyword evidence="1" id="KW-0472">Membrane</keyword>
<dbReference type="Proteomes" id="UP000181917">
    <property type="component" value="Unassembled WGS sequence"/>
</dbReference>
<dbReference type="EMBL" id="FNKH01000002">
    <property type="protein sequence ID" value="SDQ73841.1"/>
    <property type="molecule type" value="Genomic_DNA"/>
</dbReference>
<dbReference type="OrthoDB" id="3240366at2"/>
<dbReference type="STRING" id="37928.SAMN04489742_2362"/>
<accession>A0A1H1DBD3</accession>
<evidence type="ECO:0000313" key="2">
    <source>
        <dbReference type="EMBL" id="SDQ73841.1"/>
    </source>
</evidence>
<proteinExistence type="predicted"/>
<evidence type="ECO:0000313" key="3">
    <source>
        <dbReference type="Proteomes" id="UP000181917"/>
    </source>
</evidence>
<feature type="transmembrane region" description="Helical" evidence="1">
    <location>
        <begin position="171"/>
        <end position="186"/>
    </location>
</feature>
<feature type="transmembrane region" description="Helical" evidence="1">
    <location>
        <begin position="192"/>
        <end position="213"/>
    </location>
</feature>
<dbReference type="AlphaFoldDB" id="A0A1H1DBD3"/>
<name>A0A1H1DBD3_9MICC</name>
<sequence>MAPHSNSTGAQPGEPEEAPLDLHAALRLVNDAETKAREELQGNEAGVYLIWAFAWLIGYGAMHAARFGWLPLSAGASLTVFGITILAALASTVFIVTRQRRGIRGHSSFVGAMYGGAWALGFMVMGTLSGVVGSAVDDFWLTGMIINGIALLIVGLMYMVGGAMFNDKSQAMLGIWFLVVNIVALLAGPANFVTVCFILGPLGFFAGAVAETLRRRRLRNRGRV</sequence>
<keyword evidence="1" id="KW-1133">Transmembrane helix</keyword>
<feature type="transmembrane region" description="Helical" evidence="1">
    <location>
        <begin position="45"/>
        <end position="62"/>
    </location>
</feature>
<keyword evidence="3" id="KW-1185">Reference proteome</keyword>
<gene>
    <name evidence="2" type="ORF">SAMN04489742_2362</name>
</gene>
<feature type="transmembrane region" description="Helical" evidence="1">
    <location>
        <begin position="74"/>
        <end position="97"/>
    </location>
</feature>
<keyword evidence="1" id="KW-0812">Transmembrane</keyword>
<feature type="transmembrane region" description="Helical" evidence="1">
    <location>
        <begin position="139"/>
        <end position="159"/>
    </location>
</feature>
<feature type="transmembrane region" description="Helical" evidence="1">
    <location>
        <begin position="109"/>
        <end position="133"/>
    </location>
</feature>
<dbReference type="KEGG" id="acry:AC20117_05615"/>
<organism evidence="2 3">
    <name type="scientific">Crystallibacter crystallopoietes</name>
    <dbReference type="NCBI Taxonomy" id="37928"/>
    <lineage>
        <taxon>Bacteria</taxon>
        <taxon>Bacillati</taxon>
        <taxon>Actinomycetota</taxon>
        <taxon>Actinomycetes</taxon>
        <taxon>Micrococcales</taxon>
        <taxon>Micrococcaceae</taxon>
        <taxon>Crystallibacter</taxon>
    </lineage>
</organism>